<dbReference type="AlphaFoldDB" id="A0A0E0JEX9"/>
<dbReference type="EnsemblPlants" id="OPUNC01G05170.1">
    <property type="protein sequence ID" value="OPUNC01G05170.1"/>
    <property type="gene ID" value="OPUNC01G05170"/>
</dbReference>
<protein>
    <submittedName>
        <fullName evidence="1">Uncharacterized protein</fullName>
    </submittedName>
</protein>
<evidence type="ECO:0000313" key="2">
    <source>
        <dbReference type="Proteomes" id="UP000026962"/>
    </source>
</evidence>
<reference evidence="1" key="2">
    <citation type="submission" date="2018-05" db="EMBL/GenBank/DDBJ databases">
        <title>OpunRS2 (Oryza punctata Reference Sequence Version 2).</title>
        <authorList>
            <person name="Zhang J."/>
            <person name="Kudrna D."/>
            <person name="Lee S."/>
            <person name="Talag J."/>
            <person name="Welchert J."/>
            <person name="Wing R.A."/>
        </authorList>
    </citation>
    <scope>NUCLEOTIDE SEQUENCE [LARGE SCALE GENOMIC DNA]</scope>
</reference>
<sequence>MVRALLVMSCVARLNDEDMGAGGSVKEAWVTSRGSVPSAEAKYQVIDRFHWIAISWFPPS</sequence>
<proteinExistence type="predicted"/>
<name>A0A0E0JEX9_ORYPU</name>
<keyword evidence="2" id="KW-1185">Reference proteome</keyword>
<accession>A0A0E0JEX9</accession>
<reference evidence="1" key="1">
    <citation type="submission" date="2015-04" db="UniProtKB">
        <authorList>
            <consortium name="EnsemblPlants"/>
        </authorList>
    </citation>
    <scope>IDENTIFICATION</scope>
</reference>
<dbReference type="Gramene" id="OPUNC01G05170.1">
    <property type="protein sequence ID" value="OPUNC01G05170.1"/>
    <property type="gene ID" value="OPUNC01G05170"/>
</dbReference>
<dbReference type="Proteomes" id="UP000026962">
    <property type="component" value="Chromosome 1"/>
</dbReference>
<dbReference type="HOGENOM" id="CLU_2945740_0_0_1"/>
<evidence type="ECO:0000313" key="1">
    <source>
        <dbReference type="EnsemblPlants" id="OPUNC01G05170.1"/>
    </source>
</evidence>
<organism evidence="1">
    <name type="scientific">Oryza punctata</name>
    <name type="common">Red rice</name>
    <dbReference type="NCBI Taxonomy" id="4537"/>
    <lineage>
        <taxon>Eukaryota</taxon>
        <taxon>Viridiplantae</taxon>
        <taxon>Streptophyta</taxon>
        <taxon>Embryophyta</taxon>
        <taxon>Tracheophyta</taxon>
        <taxon>Spermatophyta</taxon>
        <taxon>Magnoliopsida</taxon>
        <taxon>Liliopsida</taxon>
        <taxon>Poales</taxon>
        <taxon>Poaceae</taxon>
        <taxon>BOP clade</taxon>
        <taxon>Oryzoideae</taxon>
        <taxon>Oryzeae</taxon>
        <taxon>Oryzinae</taxon>
        <taxon>Oryza</taxon>
    </lineage>
</organism>